<dbReference type="GeneID" id="37195526"/>
<dbReference type="RefSeq" id="XP_025546830.1">
    <property type="nucleotide sequence ID" value="XM_025691237.1"/>
</dbReference>
<feature type="compositionally biased region" description="Polar residues" evidence="1">
    <location>
        <begin position="90"/>
        <end position="102"/>
    </location>
</feature>
<dbReference type="EMBL" id="KZ824326">
    <property type="protein sequence ID" value="RAL07676.1"/>
    <property type="molecule type" value="Genomic_DNA"/>
</dbReference>
<protein>
    <submittedName>
        <fullName evidence="2">Uncharacterized protein</fullName>
    </submittedName>
</protein>
<evidence type="ECO:0000256" key="1">
    <source>
        <dbReference type="SAM" id="MobiDB-lite"/>
    </source>
</evidence>
<dbReference type="InterPro" id="IPR025204">
    <property type="entry name" value="CENP-L"/>
</dbReference>
<accession>A0A395HJ62</accession>
<keyword evidence="3" id="KW-1185">Reference proteome</keyword>
<feature type="region of interest" description="Disordered" evidence="1">
    <location>
        <begin position="43"/>
        <end position="74"/>
    </location>
</feature>
<dbReference type="AlphaFoldDB" id="A0A395HJ62"/>
<gene>
    <name evidence="2" type="ORF">BO97DRAFT_312680</name>
</gene>
<feature type="compositionally biased region" description="Low complexity" evidence="1">
    <location>
        <begin position="43"/>
        <end position="54"/>
    </location>
</feature>
<organism evidence="2 3">
    <name type="scientific">Aspergillus homomorphus (strain CBS 101889)</name>
    <dbReference type="NCBI Taxonomy" id="1450537"/>
    <lineage>
        <taxon>Eukaryota</taxon>
        <taxon>Fungi</taxon>
        <taxon>Dikarya</taxon>
        <taxon>Ascomycota</taxon>
        <taxon>Pezizomycotina</taxon>
        <taxon>Eurotiomycetes</taxon>
        <taxon>Eurotiomycetidae</taxon>
        <taxon>Eurotiales</taxon>
        <taxon>Aspergillaceae</taxon>
        <taxon>Aspergillus</taxon>
        <taxon>Aspergillus subgen. Circumdati</taxon>
    </lineage>
</organism>
<feature type="region of interest" description="Disordered" evidence="1">
    <location>
        <begin position="90"/>
        <end position="129"/>
    </location>
</feature>
<sequence>NLLNTTWTIHRLSPLHHGKEFPSLLDNEHALKTYAARLRDHITGTSSTGTTTSTFKISGPTDENPSSSSSSKTGALVSCTWDRIPTLSLSGHATTTTSLPDDNTNANANTTRRGRPRRAATTPGTPGGGILITLHYETQTYRAALLTPSTSTALSSPSSSSDHNNKAAPKRTLRSRSHAHSTHLPLLLTKLPAPLRQTLVSFLASTFDTYCATLSLESGFLCGALSVYTRSLLGGVNSEDGEQGRHGAGEEGVVESVLRDLHIVLGFQGPVAPALRALDICVPRAAVAGLVAGGGGDDDDEDGDVLVKVGEYLDRHLAMKVDLKAVGNGVSPGVVRVTRIACGGFVLAADGKVKLVGPAAAASASADGVGAGEDDDEGGVPPTVAAATATALSLKDRLTLRAAEMLLLEVVRRAAGVEGEN</sequence>
<reference evidence="2 3" key="1">
    <citation type="submission" date="2018-02" db="EMBL/GenBank/DDBJ databases">
        <title>The genomes of Aspergillus section Nigri reveals drivers in fungal speciation.</title>
        <authorList>
            <consortium name="DOE Joint Genome Institute"/>
            <person name="Vesth T.C."/>
            <person name="Nybo J."/>
            <person name="Theobald S."/>
            <person name="Brandl J."/>
            <person name="Frisvad J.C."/>
            <person name="Nielsen K.F."/>
            <person name="Lyhne E.K."/>
            <person name="Kogle M.E."/>
            <person name="Kuo A."/>
            <person name="Riley R."/>
            <person name="Clum A."/>
            <person name="Nolan M."/>
            <person name="Lipzen A."/>
            <person name="Salamov A."/>
            <person name="Henrissat B."/>
            <person name="Wiebenga A."/>
            <person name="De vries R.P."/>
            <person name="Grigoriev I.V."/>
            <person name="Mortensen U.H."/>
            <person name="Andersen M.R."/>
            <person name="Baker S.E."/>
        </authorList>
    </citation>
    <scope>NUCLEOTIDE SEQUENCE [LARGE SCALE GENOMIC DNA]</scope>
    <source>
        <strain evidence="2 3">CBS 101889</strain>
    </source>
</reference>
<dbReference type="Pfam" id="PF13092">
    <property type="entry name" value="CENP-L"/>
    <property type="match status" value="1"/>
</dbReference>
<evidence type="ECO:0000313" key="3">
    <source>
        <dbReference type="Proteomes" id="UP000248961"/>
    </source>
</evidence>
<dbReference type="Proteomes" id="UP000248961">
    <property type="component" value="Unassembled WGS sequence"/>
</dbReference>
<feature type="non-terminal residue" evidence="2">
    <location>
        <position position="1"/>
    </location>
</feature>
<proteinExistence type="predicted"/>
<feature type="non-terminal residue" evidence="2">
    <location>
        <position position="421"/>
    </location>
</feature>
<name>A0A395HJ62_ASPHC</name>
<evidence type="ECO:0000313" key="2">
    <source>
        <dbReference type="EMBL" id="RAL07676.1"/>
    </source>
</evidence>
<dbReference type="VEuPathDB" id="FungiDB:BO97DRAFT_312680"/>
<dbReference type="OrthoDB" id="8864979at2759"/>
<feature type="compositionally biased region" description="Basic residues" evidence="1">
    <location>
        <begin position="168"/>
        <end position="179"/>
    </location>
</feature>
<feature type="region of interest" description="Disordered" evidence="1">
    <location>
        <begin position="149"/>
        <end position="179"/>
    </location>
</feature>
<feature type="compositionally biased region" description="Low complexity" evidence="1">
    <location>
        <begin position="149"/>
        <end position="161"/>
    </location>
</feature>